<feature type="compositionally biased region" description="Polar residues" evidence="2">
    <location>
        <begin position="500"/>
        <end position="517"/>
    </location>
</feature>
<evidence type="ECO:0000256" key="2">
    <source>
        <dbReference type="SAM" id="MobiDB-lite"/>
    </source>
</evidence>
<name>A0AAV9I8Z0_9RHOD</name>
<protein>
    <recommendedName>
        <fullName evidence="5">Rho-GAP domain-containing protein</fullName>
    </recommendedName>
</protein>
<comment type="caution">
    <text evidence="3">The sequence shown here is derived from an EMBL/GenBank/DDBJ whole genome shotgun (WGS) entry which is preliminary data.</text>
</comment>
<dbReference type="Proteomes" id="UP001300502">
    <property type="component" value="Unassembled WGS sequence"/>
</dbReference>
<dbReference type="EMBL" id="JANCYU010000020">
    <property type="protein sequence ID" value="KAK4523799.1"/>
    <property type="molecule type" value="Genomic_DNA"/>
</dbReference>
<organism evidence="3 4">
    <name type="scientific">Galdieria yellowstonensis</name>
    <dbReference type="NCBI Taxonomy" id="3028027"/>
    <lineage>
        <taxon>Eukaryota</taxon>
        <taxon>Rhodophyta</taxon>
        <taxon>Bangiophyceae</taxon>
        <taxon>Galdieriales</taxon>
        <taxon>Galdieriaceae</taxon>
        <taxon>Galdieria</taxon>
    </lineage>
</organism>
<accession>A0AAV9I8Z0</accession>
<feature type="region of interest" description="Disordered" evidence="2">
    <location>
        <begin position="473"/>
        <end position="525"/>
    </location>
</feature>
<keyword evidence="1" id="KW-0175">Coiled coil</keyword>
<evidence type="ECO:0000313" key="4">
    <source>
        <dbReference type="Proteomes" id="UP001300502"/>
    </source>
</evidence>
<gene>
    <name evidence="3" type="ORF">GAYE_SCF00G1695</name>
</gene>
<feature type="region of interest" description="Disordered" evidence="2">
    <location>
        <begin position="430"/>
        <end position="457"/>
    </location>
</feature>
<dbReference type="AlphaFoldDB" id="A0AAV9I8Z0"/>
<feature type="compositionally biased region" description="Basic and acidic residues" evidence="2">
    <location>
        <begin position="447"/>
        <end position="456"/>
    </location>
</feature>
<reference evidence="3 4" key="1">
    <citation type="submission" date="2022-07" db="EMBL/GenBank/DDBJ databases">
        <title>Genome-wide signatures of adaptation to extreme environments.</title>
        <authorList>
            <person name="Cho C.H."/>
            <person name="Yoon H.S."/>
        </authorList>
    </citation>
    <scope>NUCLEOTIDE SEQUENCE [LARGE SCALE GENOMIC DNA]</scope>
    <source>
        <strain evidence="3 4">108.79 E11</strain>
    </source>
</reference>
<evidence type="ECO:0000313" key="3">
    <source>
        <dbReference type="EMBL" id="KAK4523799.1"/>
    </source>
</evidence>
<sequence length="525" mass="58925">MTLKTSHSFSLRWVERAIAVLDAAGSTFITSAQLAGWWNQALANRSQYHTTVEQKEEPSDLLLETNNNHFWGDEAVSPQVEEEREWIVSDSAARLYNLLCEEEEGKRAQVDLSLYDEWDVLGALALWLKEKWKSIVPASTRGELVDAAITYYEKNYSDGAKAKLFSCVTKLEVEALTILRTVAGAVVRSESAGYVDSTLASLAERYRNKSNWEDGNAGVELIIGPLMFMPYCSRTVDSNGSVLEEQVGNPVASSMAILLFAKVYSQVLFKTNQSKGLLGPTAVSHMPLIEGMKEKKPNISFLTRFSNKKETTGQFRKSDLEENNSTMKGGSVETKLEGMRTKLEQLQKEMDHLKEEVHRMQQANNGRVEEISETFDFWTQLLLSETRASLSLERNAREKLERRVHYLEDILRKKTPDKAFVVNTDVISSSPRNGFHEIASHVGPHNEQTREKKEADTQDDDLFQAFQEAVGVSLSLDNRENNKHSEESSKGNGDAHSRPRLTSWTKTGSGSQGQSPIDSKRNCAS</sequence>
<evidence type="ECO:0008006" key="5">
    <source>
        <dbReference type="Google" id="ProtNLM"/>
    </source>
</evidence>
<keyword evidence="4" id="KW-1185">Reference proteome</keyword>
<feature type="coiled-coil region" evidence="1">
    <location>
        <begin position="336"/>
        <end position="403"/>
    </location>
</feature>
<feature type="compositionally biased region" description="Basic and acidic residues" evidence="2">
    <location>
        <begin position="477"/>
        <end position="497"/>
    </location>
</feature>
<evidence type="ECO:0000256" key="1">
    <source>
        <dbReference type="SAM" id="Coils"/>
    </source>
</evidence>
<proteinExistence type="predicted"/>